<dbReference type="Proteomes" id="UP000294887">
    <property type="component" value="Unassembled WGS sequence"/>
</dbReference>
<dbReference type="AlphaFoldDB" id="A0A4R1F6K4"/>
<protein>
    <submittedName>
        <fullName evidence="1">Uncharacterized protein</fullName>
    </submittedName>
</protein>
<dbReference type="EMBL" id="SMFQ01000002">
    <property type="protein sequence ID" value="TCJ88192.1"/>
    <property type="molecule type" value="Genomic_DNA"/>
</dbReference>
<proteinExistence type="predicted"/>
<dbReference type="RefSeq" id="WP_131903871.1">
    <property type="nucleotide sequence ID" value="NZ_BAAAFU010000008.1"/>
</dbReference>
<sequence length="366" mass="42033">MSPKPEIHLSIPALFEPLELWKKGLKFEVTSDYLSLLLTSLEFVDVQKVQGLSACFFSNLGWKDKEIPAAYFRASIHPDHALHSSLIQDKRNIMCADPVHFEVGMKDVTLTQTICDLTEADAKEILALLNQYFRADGLQFFYGSNQHWYVLFPSSEVIETTPLEDVLNKNIIASLPFSEQRNWQQIQNEIQMILHSSEVNKRREMAGLIPLNSLWFWGGGKPKKIKTEYEKVFSSDEDHKSEIQGKMLAQAVDCKWYKLPSNGNALLTQIRNRVGKYFVLLDRLQQPVREENLDAYQTVLTQIDEGYIKPLMQAWKSNQIDLVLDAADGSRIRPIKPSVLKFWKKPRSLSDVAVMINQQKMMLGKN</sequence>
<organism evidence="1 2">
    <name type="scientific">Cocleimonas flava</name>
    <dbReference type="NCBI Taxonomy" id="634765"/>
    <lineage>
        <taxon>Bacteria</taxon>
        <taxon>Pseudomonadati</taxon>
        <taxon>Pseudomonadota</taxon>
        <taxon>Gammaproteobacteria</taxon>
        <taxon>Thiotrichales</taxon>
        <taxon>Thiotrichaceae</taxon>
        <taxon>Cocleimonas</taxon>
    </lineage>
</organism>
<reference evidence="1 2" key="1">
    <citation type="submission" date="2019-03" db="EMBL/GenBank/DDBJ databases">
        <title>Genomic Encyclopedia of Type Strains, Phase IV (KMG-IV): sequencing the most valuable type-strain genomes for metagenomic binning, comparative biology and taxonomic classification.</title>
        <authorList>
            <person name="Goeker M."/>
        </authorList>
    </citation>
    <scope>NUCLEOTIDE SEQUENCE [LARGE SCALE GENOMIC DNA]</scope>
    <source>
        <strain evidence="1 2">DSM 24830</strain>
    </source>
</reference>
<comment type="caution">
    <text evidence="1">The sequence shown here is derived from an EMBL/GenBank/DDBJ whole genome shotgun (WGS) entry which is preliminary data.</text>
</comment>
<evidence type="ECO:0000313" key="1">
    <source>
        <dbReference type="EMBL" id="TCJ88192.1"/>
    </source>
</evidence>
<accession>A0A4R1F6K4</accession>
<evidence type="ECO:0000313" key="2">
    <source>
        <dbReference type="Proteomes" id="UP000294887"/>
    </source>
</evidence>
<name>A0A4R1F6K4_9GAMM</name>
<dbReference type="OrthoDB" id="5295974at2"/>
<gene>
    <name evidence="1" type="ORF">EV695_0031</name>
</gene>
<keyword evidence="2" id="KW-1185">Reference proteome</keyword>